<sequence length="188" mass="21191">MNSNHLLESKRQFFYDNEGTEESRGDKIRLRGNKRTTTESLKTSSNISSHADMTQSDPFTDYPNVVQQTFSALQSLNTTLITNLVPEIIAQFETRQYFDSFTSMNGVELLSSLLSSVESTELKILFLRIIDGIAQMDEDDVLVTINAHLAPQLVHLCSILSPEILSLVSLIHSSHCHQVSLNFRTITR</sequence>
<gene>
    <name evidence="2" type="ORF">BLNAU_13220</name>
</gene>
<feature type="region of interest" description="Disordered" evidence="1">
    <location>
        <begin position="32"/>
        <end position="54"/>
    </location>
</feature>
<comment type="caution">
    <text evidence="2">The sequence shown here is derived from an EMBL/GenBank/DDBJ whole genome shotgun (WGS) entry which is preliminary data.</text>
</comment>
<reference evidence="2 3" key="1">
    <citation type="journal article" date="2022" name="bioRxiv">
        <title>Genomics of Preaxostyla Flagellates Illuminates Evolutionary Transitions and the Path Towards Mitochondrial Loss.</title>
        <authorList>
            <person name="Novak L.V.F."/>
            <person name="Treitli S.C."/>
            <person name="Pyrih J."/>
            <person name="Halakuc P."/>
            <person name="Pipaliya S.V."/>
            <person name="Vacek V."/>
            <person name="Brzon O."/>
            <person name="Soukal P."/>
            <person name="Eme L."/>
            <person name="Dacks J.B."/>
            <person name="Karnkowska A."/>
            <person name="Elias M."/>
            <person name="Hampl V."/>
        </authorList>
    </citation>
    <scope>NUCLEOTIDE SEQUENCE [LARGE SCALE GENOMIC DNA]</scope>
    <source>
        <strain evidence="2">NAU3</strain>
        <tissue evidence="2">Gut</tissue>
    </source>
</reference>
<accession>A0ABQ9XNZ1</accession>
<dbReference type="Proteomes" id="UP001281761">
    <property type="component" value="Unassembled WGS sequence"/>
</dbReference>
<keyword evidence="3" id="KW-1185">Reference proteome</keyword>
<evidence type="ECO:0000313" key="2">
    <source>
        <dbReference type="EMBL" id="KAK2951850.1"/>
    </source>
</evidence>
<evidence type="ECO:0000313" key="3">
    <source>
        <dbReference type="Proteomes" id="UP001281761"/>
    </source>
</evidence>
<name>A0ABQ9XNZ1_9EUKA</name>
<dbReference type="EMBL" id="JARBJD010000112">
    <property type="protein sequence ID" value="KAK2951850.1"/>
    <property type="molecule type" value="Genomic_DNA"/>
</dbReference>
<organism evidence="2 3">
    <name type="scientific">Blattamonas nauphoetae</name>
    <dbReference type="NCBI Taxonomy" id="2049346"/>
    <lineage>
        <taxon>Eukaryota</taxon>
        <taxon>Metamonada</taxon>
        <taxon>Preaxostyla</taxon>
        <taxon>Oxymonadida</taxon>
        <taxon>Blattamonas</taxon>
    </lineage>
</organism>
<protein>
    <submittedName>
        <fullName evidence="2">Uncharacterized protein</fullName>
    </submittedName>
</protein>
<feature type="compositionally biased region" description="Polar residues" evidence="1">
    <location>
        <begin position="38"/>
        <end position="54"/>
    </location>
</feature>
<proteinExistence type="predicted"/>
<evidence type="ECO:0000256" key="1">
    <source>
        <dbReference type="SAM" id="MobiDB-lite"/>
    </source>
</evidence>